<keyword evidence="3" id="KW-1185">Reference proteome</keyword>
<dbReference type="AlphaFoldDB" id="A0A0V0QAK2"/>
<gene>
    <name evidence="2" type="ORF">PPERSA_07459</name>
</gene>
<proteinExistence type="predicted"/>
<sequence>MQKQLNKLSSIWLKNYGEKLLPYQQLNKPSQMFLQDEENQYFSKQQYINQSAENLPQEEFFDYFQSYYSFQDSLKELQEKNFKLIQEKIFQERNFNEQIDDDKLQEINKNYDKMAKLENSPVVKFFESIDGRLYIIIASVHGFQEYGRKVIEIMSQFKPDSVVLEYCESRLDLLDQEQKSLQSEKYYQILKENPNSLKQVGVKDSCLQVKIPDTIIMKGSNLLVWYFTSKKNGQILIRKDYQLTKEKVLQSFTKKVSKSGICAQYMYQKNEKFEMIKDKSDEKLKDDDELVIEYFNKEQLEQFLYEQENYEKENKNKKEEEKVKQKERPPRGILQKFIDPFGENQTVIQAIWSPQLCIFQKRLNYKNLYDQRWDPYERLVTFDGAEVYSRTVPLRGKIISQEMRKLCKNIAERVSLVSFDSYSLKRMVLYFKPDKNNVLHFLYCTSSRLEKEIPDPEKIDTKKLHHTPMVIEGSQFVRPEYVKLTYTTNTMRPVKLTNEIECLNCKNLVQKTDLVDVEYKFIVETLKSQINQSYKTQIEVLQPREEQFVYDRQQIQKEFINGVQEDIPPFIKKLYPKITLEFYKEISKHKHFLSKQVLLCLSCYEDFVKKDPKSGFPREKQQDLRFVKKGMADKKSIFQKKDIKQIVAKKNMEMAQTNISKFQKPDVYQNIIDSLQDLVLKQFKREFKVQKLQFGILQQQYELKNKQ</sequence>
<dbReference type="OrthoDB" id="298589at2759"/>
<evidence type="ECO:0000313" key="3">
    <source>
        <dbReference type="Proteomes" id="UP000054937"/>
    </source>
</evidence>
<keyword evidence="1" id="KW-0175">Coiled coil</keyword>
<dbReference type="Proteomes" id="UP000054937">
    <property type="component" value="Unassembled WGS sequence"/>
</dbReference>
<dbReference type="OMA" id="EYCESRL"/>
<evidence type="ECO:0000256" key="1">
    <source>
        <dbReference type="SAM" id="Coils"/>
    </source>
</evidence>
<protein>
    <submittedName>
        <fullName evidence="2">Uncharacterized protein</fullName>
    </submittedName>
</protein>
<name>A0A0V0QAK2_PSEPJ</name>
<organism evidence="2 3">
    <name type="scientific">Pseudocohnilembus persalinus</name>
    <name type="common">Ciliate</name>
    <dbReference type="NCBI Taxonomy" id="266149"/>
    <lineage>
        <taxon>Eukaryota</taxon>
        <taxon>Sar</taxon>
        <taxon>Alveolata</taxon>
        <taxon>Ciliophora</taxon>
        <taxon>Intramacronucleata</taxon>
        <taxon>Oligohymenophorea</taxon>
        <taxon>Scuticociliatia</taxon>
        <taxon>Philasterida</taxon>
        <taxon>Pseudocohnilembidae</taxon>
        <taxon>Pseudocohnilembus</taxon>
    </lineage>
</organism>
<reference evidence="2 3" key="1">
    <citation type="journal article" date="2015" name="Sci. Rep.">
        <title>Genome of the facultative scuticociliatosis pathogen Pseudocohnilembus persalinus provides insight into its virulence through horizontal gene transfer.</title>
        <authorList>
            <person name="Xiong J."/>
            <person name="Wang G."/>
            <person name="Cheng J."/>
            <person name="Tian M."/>
            <person name="Pan X."/>
            <person name="Warren A."/>
            <person name="Jiang C."/>
            <person name="Yuan D."/>
            <person name="Miao W."/>
        </authorList>
    </citation>
    <scope>NUCLEOTIDE SEQUENCE [LARGE SCALE GENOMIC DNA]</scope>
    <source>
        <strain evidence="2">36N120E</strain>
    </source>
</reference>
<dbReference type="InParanoid" id="A0A0V0QAK2"/>
<feature type="coiled-coil region" evidence="1">
    <location>
        <begin position="300"/>
        <end position="327"/>
    </location>
</feature>
<accession>A0A0V0QAK2</accession>
<evidence type="ECO:0000313" key="2">
    <source>
        <dbReference type="EMBL" id="KRW99216.1"/>
    </source>
</evidence>
<comment type="caution">
    <text evidence="2">The sequence shown here is derived from an EMBL/GenBank/DDBJ whole genome shotgun (WGS) entry which is preliminary data.</text>
</comment>
<dbReference type="EMBL" id="LDAU01000220">
    <property type="protein sequence ID" value="KRW99216.1"/>
    <property type="molecule type" value="Genomic_DNA"/>
</dbReference>